<gene>
    <name evidence="2" type="ORF">CHX27_11865</name>
</gene>
<comment type="caution">
    <text evidence="2">The sequence shown here is derived from an EMBL/GenBank/DDBJ whole genome shotgun (WGS) entry which is preliminary data.</text>
</comment>
<sequence length="113" mass="13337">MTDKINLVDLEKNILEHHYNDKVVSVNDHCLRIAINKNNIFPWHKHNRTDELFIVLEGNLRIEFENGEFVDLFPNDTYCIKSGIIHRTIAIGRTVNLCFESDEEDTEYIDFNE</sequence>
<evidence type="ECO:0000259" key="1">
    <source>
        <dbReference type="Pfam" id="PF07883"/>
    </source>
</evidence>
<dbReference type="OrthoDB" id="9794183at2"/>
<feature type="domain" description="Cupin type-2" evidence="1">
    <location>
        <begin position="35"/>
        <end position="93"/>
    </location>
</feature>
<accession>A0A255ZLS7</accession>
<dbReference type="Gene3D" id="2.60.120.10">
    <property type="entry name" value="Jelly Rolls"/>
    <property type="match status" value="1"/>
</dbReference>
<dbReference type="EMBL" id="NOXX01000213">
    <property type="protein sequence ID" value="OYQ42517.1"/>
    <property type="molecule type" value="Genomic_DNA"/>
</dbReference>
<protein>
    <recommendedName>
        <fullName evidence="1">Cupin type-2 domain-containing protein</fullName>
    </recommendedName>
</protein>
<dbReference type="InterPro" id="IPR014710">
    <property type="entry name" value="RmlC-like_jellyroll"/>
</dbReference>
<keyword evidence="3" id="KW-1185">Reference proteome</keyword>
<dbReference type="RefSeq" id="WP_094486990.1">
    <property type="nucleotide sequence ID" value="NZ_NOXX01000213.1"/>
</dbReference>
<dbReference type="PANTHER" id="PTHR36114">
    <property type="entry name" value="16.7 KDA PROTEIN IN WHIE LOCUS"/>
    <property type="match status" value="1"/>
</dbReference>
<organism evidence="2 3">
    <name type="scientific">Flavobacterium aurantiibacter</name>
    <dbReference type="NCBI Taxonomy" id="2023067"/>
    <lineage>
        <taxon>Bacteria</taxon>
        <taxon>Pseudomonadati</taxon>
        <taxon>Bacteroidota</taxon>
        <taxon>Flavobacteriia</taxon>
        <taxon>Flavobacteriales</taxon>
        <taxon>Flavobacteriaceae</taxon>
        <taxon>Flavobacterium</taxon>
    </lineage>
</organism>
<dbReference type="SUPFAM" id="SSF51182">
    <property type="entry name" value="RmlC-like cupins"/>
    <property type="match status" value="1"/>
</dbReference>
<evidence type="ECO:0000313" key="3">
    <source>
        <dbReference type="Proteomes" id="UP000216035"/>
    </source>
</evidence>
<proteinExistence type="predicted"/>
<dbReference type="Proteomes" id="UP000216035">
    <property type="component" value="Unassembled WGS sequence"/>
</dbReference>
<dbReference type="InterPro" id="IPR052044">
    <property type="entry name" value="PKS_Associated_Protein"/>
</dbReference>
<reference evidence="2 3" key="1">
    <citation type="submission" date="2017-07" db="EMBL/GenBank/DDBJ databases">
        <title>Flavobacterium cyanobacteriorum sp. nov., isolated from cyanobacterial aggregates in a eutrophic lake.</title>
        <authorList>
            <person name="Cai H."/>
        </authorList>
    </citation>
    <scope>NUCLEOTIDE SEQUENCE [LARGE SCALE GENOMIC DNA]</scope>
    <source>
        <strain evidence="2 3">TH167</strain>
    </source>
</reference>
<dbReference type="PANTHER" id="PTHR36114:SF1">
    <property type="entry name" value="16.7 KDA PROTEIN IN WHIE LOCUS"/>
    <property type="match status" value="1"/>
</dbReference>
<dbReference type="AlphaFoldDB" id="A0A255ZLS7"/>
<evidence type="ECO:0000313" key="2">
    <source>
        <dbReference type="EMBL" id="OYQ42517.1"/>
    </source>
</evidence>
<dbReference type="InterPro" id="IPR011051">
    <property type="entry name" value="RmlC_Cupin_sf"/>
</dbReference>
<dbReference type="InterPro" id="IPR013096">
    <property type="entry name" value="Cupin_2"/>
</dbReference>
<dbReference type="Pfam" id="PF07883">
    <property type="entry name" value="Cupin_2"/>
    <property type="match status" value="1"/>
</dbReference>
<name>A0A255ZLS7_9FLAO</name>